<dbReference type="InterPro" id="IPR036890">
    <property type="entry name" value="HATPase_C_sf"/>
</dbReference>
<keyword evidence="3" id="KW-0067">ATP-binding</keyword>
<dbReference type="Gene3D" id="3.30.565.10">
    <property type="entry name" value="Histidine kinase-like ATPase, C-terminal domain"/>
    <property type="match status" value="1"/>
</dbReference>
<keyword evidence="3" id="KW-0547">Nucleotide-binding</keyword>
<sequence length="152" mass="16241">MANPPRDQHVPTAGKPLFSTSFTLADLARIRDEVAAVSRRCGLGHDEIEDWVTAVNELLINVIRHGGGKGAVRLLLNGQLTCEVTTRGGASTPRTTFPASSDRRCPTAEGWGCGWSGRWPTTCSSTADPRVPPSASRHAPATLSASRALLRR</sequence>
<dbReference type="Proteomes" id="UP000622245">
    <property type="component" value="Unassembled WGS sequence"/>
</dbReference>
<dbReference type="GO" id="GO:0005524">
    <property type="term" value="F:ATP binding"/>
    <property type="evidence" value="ECO:0007669"/>
    <property type="project" value="UniProtKB-KW"/>
</dbReference>
<evidence type="ECO:0000259" key="2">
    <source>
        <dbReference type="Pfam" id="PF13581"/>
    </source>
</evidence>
<protein>
    <submittedName>
        <fullName evidence="3">ATP-binding protein</fullName>
    </submittedName>
</protein>
<accession>A0ABS1YDE7</accession>
<keyword evidence="4" id="KW-1185">Reference proteome</keyword>
<comment type="caution">
    <text evidence="3">The sequence shown here is derived from an EMBL/GenBank/DDBJ whole genome shotgun (WGS) entry which is preliminary data.</text>
</comment>
<organism evidence="3 4">
    <name type="scientific">Micromonospora tarensis</name>
    <dbReference type="NCBI Taxonomy" id="2806100"/>
    <lineage>
        <taxon>Bacteria</taxon>
        <taxon>Bacillati</taxon>
        <taxon>Actinomycetota</taxon>
        <taxon>Actinomycetes</taxon>
        <taxon>Micromonosporales</taxon>
        <taxon>Micromonosporaceae</taxon>
        <taxon>Micromonospora</taxon>
    </lineage>
</organism>
<reference evidence="3 4" key="1">
    <citation type="submission" date="2021-01" db="EMBL/GenBank/DDBJ databases">
        <title>Draft genome sequence of Micromonospora sp. strain STR1s_6.</title>
        <authorList>
            <person name="Karlyshev A."/>
            <person name="Jawad R."/>
        </authorList>
    </citation>
    <scope>NUCLEOTIDE SEQUENCE [LARGE SCALE GENOMIC DNA]</scope>
    <source>
        <strain evidence="3 4">STR1S-6</strain>
    </source>
</reference>
<feature type="domain" description="Histidine kinase/HSP90-like ATPase" evidence="2">
    <location>
        <begin position="22"/>
        <end position="105"/>
    </location>
</feature>
<dbReference type="InterPro" id="IPR003594">
    <property type="entry name" value="HATPase_dom"/>
</dbReference>
<dbReference type="EMBL" id="JAEVHL010000023">
    <property type="protein sequence ID" value="MBM0275433.1"/>
    <property type="molecule type" value="Genomic_DNA"/>
</dbReference>
<feature type="region of interest" description="Disordered" evidence="1">
    <location>
        <begin position="124"/>
        <end position="152"/>
    </location>
</feature>
<evidence type="ECO:0000256" key="1">
    <source>
        <dbReference type="SAM" id="MobiDB-lite"/>
    </source>
</evidence>
<gene>
    <name evidence="3" type="ORF">JM949_08190</name>
</gene>
<evidence type="ECO:0000313" key="3">
    <source>
        <dbReference type="EMBL" id="MBM0275433.1"/>
    </source>
</evidence>
<name>A0ABS1YDE7_9ACTN</name>
<proteinExistence type="predicted"/>
<evidence type="ECO:0000313" key="4">
    <source>
        <dbReference type="Proteomes" id="UP000622245"/>
    </source>
</evidence>
<dbReference type="Pfam" id="PF13581">
    <property type="entry name" value="HATPase_c_2"/>
    <property type="match status" value="1"/>
</dbReference>